<accession>A0A1R0GM75</accession>
<dbReference type="Gene3D" id="1.20.144.10">
    <property type="entry name" value="Phosphatidic acid phosphatase type 2/haloperoxidase"/>
    <property type="match status" value="1"/>
</dbReference>
<dbReference type="GO" id="GO:0008195">
    <property type="term" value="F:phosphatidate phosphatase activity"/>
    <property type="evidence" value="ECO:0007669"/>
    <property type="project" value="TreeGrafter"/>
</dbReference>
<reference evidence="8 9" key="1">
    <citation type="journal article" date="2016" name="Mol. Biol. Evol.">
        <title>Genome-Wide Survey of Gut Fungi (Harpellales) Reveals the First Horizontally Transferred Ubiquitin Gene from a Mosquito Host.</title>
        <authorList>
            <person name="Wang Y."/>
            <person name="White M.M."/>
            <person name="Kvist S."/>
            <person name="Moncalvo J.M."/>
        </authorList>
    </citation>
    <scope>NUCLEOTIDE SEQUENCE [LARGE SCALE GENOMIC DNA]</scope>
    <source>
        <strain evidence="8 9">ALG-7-W6</strain>
    </source>
</reference>
<dbReference type="GO" id="GO:0006644">
    <property type="term" value="P:phospholipid metabolic process"/>
    <property type="evidence" value="ECO:0007669"/>
    <property type="project" value="InterPro"/>
</dbReference>
<dbReference type="SUPFAM" id="SSF48317">
    <property type="entry name" value="Acid phosphatase/Vanadium-dependent haloperoxidase"/>
    <property type="match status" value="1"/>
</dbReference>
<evidence type="ECO:0000313" key="8">
    <source>
        <dbReference type="EMBL" id="OLY77991.1"/>
    </source>
</evidence>
<dbReference type="PANTHER" id="PTHR10165:SF35">
    <property type="entry name" value="RE23632P"/>
    <property type="match status" value="1"/>
</dbReference>
<organism evidence="8 9">
    <name type="scientific">Smittium mucronatum</name>
    <dbReference type="NCBI Taxonomy" id="133383"/>
    <lineage>
        <taxon>Eukaryota</taxon>
        <taxon>Fungi</taxon>
        <taxon>Fungi incertae sedis</taxon>
        <taxon>Zoopagomycota</taxon>
        <taxon>Kickxellomycotina</taxon>
        <taxon>Harpellomycetes</taxon>
        <taxon>Harpellales</taxon>
        <taxon>Legeriomycetaceae</taxon>
        <taxon>Smittium</taxon>
    </lineage>
</organism>
<feature type="transmembrane region" description="Helical" evidence="6">
    <location>
        <begin position="98"/>
        <end position="117"/>
    </location>
</feature>
<dbReference type="GO" id="GO:0016020">
    <property type="term" value="C:membrane"/>
    <property type="evidence" value="ECO:0007669"/>
    <property type="project" value="UniProtKB-SubCell"/>
</dbReference>
<protein>
    <submittedName>
        <fullName evidence="8">Lipid phosphate phosphatase 2</fullName>
    </submittedName>
</protein>
<dbReference type="OrthoDB" id="10030083at2759"/>
<feature type="domain" description="Phosphatidic acid phosphatase type 2/haloperoxidase" evidence="7">
    <location>
        <begin position="3"/>
        <end position="144"/>
    </location>
</feature>
<dbReference type="SMART" id="SM00014">
    <property type="entry name" value="acidPPc"/>
    <property type="match status" value="1"/>
</dbReference>
<dbReference type="GO" id="GO:0046839">
    <property type="term" value="P:phospholipid dephosphorylation"/>
    <property type="evidence" value="ECO:0007669"/>
    <property type="project" value="TreeGrafter"/>
</dbReference>
<dbReference type="STRING" id="133383.A0A1R0GM75"/>
<dbReference type="InterPro" id="IPR000326">
    <property type="entry name" value="PAP2/HPO"/>
</dbReference>
<evidence type="ECO:0000256" key="5">
    <source>
        <dbReference type="ARBA" id="ARBA00023136"/>
    </source>
</evidence>
<dbReference type="AlphaFoldDB" id="A0A1R0GM75"/>
<sequence length="180" mass="20478">MLNRGTHLYNLVITSFIKKIAGRPRPDFISRCIPKTEVSFTNSTYFDRTICSQKNLSIISEGFKSFPSGHSSVIFAGGVFTSYYLYHKIPASTPNAALFKYSLIVLPVLTSLYVSVSRYIDYWHHWDDILAGIIIGSFCSFFSYKFLFKDLAELDSDSYIPANQQSYQQNIPDNVILPLN</sequence>
<dbReference type="InterPro" id="IPR043216">
    <property type="entry name" value="PAP-like"/>
</dbReference>
<dbReference type="InterPro" id="IPR036938">
    <property type="entry name" value="PAP2/HPO_sf"/>
</dbReference>
<name>A0A1R0GM75_9FUNG</name>
<dbReference type="CDD" id="cd03390">
    <property type="entry name" value="PAP2_containing_1_like"/>
    <property type="match status" value="1"/>
</dbReference>
<comment type="subcellular location">
    <subcellularLocation>
        <location evidence="1">Membrane</location>
        <topology evidence="1">Multi-pass membrane protein</topology>
    </subcellularLocation>
</comment>
<dbReference type="EMBL" id="LSSL01007448">
    <property type="protein sequence ID" value="OLY77991.1"/>
    <property type="molecule type" value="Genomic_DNA"/>
</dbReference>
<dbReference type="Pfam" id="PF01569">
    <property type="entry name" value="PAP2"/>
    <property type="match status" value="1"/>
</dbReference>
<evidence type="ECO:0000256" key="6">
    <source>
        <dbReference type="SAM" id="Phobius"/>
    </source>
</evidence>
<evidence type="ECO:0000256" key="3">
    <source>
        <dbReference type="ARBA" id="ARBA00022692"/>
    </source>
</evidence>
<dbReference type="PANTHER" id="PTHR10165">
    <property type="entry name" value="LIPID PHOSPHATE PHOSPHATASE"/>
    <property type="match status" value="1"/>
</dbReference>
<feature type="transmembrane region" description="Helical" evidence="6">
    <location>
        <begin position="129"/>
        <end position="148"/>
    </location>
</feature>
<keyword evidence="9" id="KW-1185">Reference proteome</keyword>
<gene>
    <name evidence="8" type="ORF">AYI68_g7970</name>
</gene>
<keyword evidence="3 6" id="KW-0812">Transmembrane</keyword>
<comment type="similarity">
    <text evidence="2">Belongs to the PA-phosphatase related phosphoesterase family.</text>
</comment>
<dbReference type="Proteomes" id="UP000187455">
    <property type="component" value="Unassembled WGS sequence"/>
</dbReference>
<keyword evidence="4 6" id="KW-1133">Transmembrane helix</keyword>
<evidence type="ECO:0000259" key="7">
    <source>
        <dbReference type="SMART" id="SM00014"/>
    </source>
</evidence>
<evidence type="ECO:0000256" key="4">
    <source>
        <dbReference type="ARBA" id="ARBA00022989"/>
    </source>
</evidence>
<comment type="caution">
    <text evidence="8">The sequence shown here is derived from an EMBL/GenBank/DDBJ whole genome shotgun (WGS) entry which is preliminary data.</text>
</comment>
<proteinExistence type="inferred from homology"/>
<evidence type="ECO:0000256" key="1">
    <source>
        <dbReference type="ARBA" id="ARBA00004141"/>
    </source>
</evidence>
<evidence type="ECO:0000256" key="2">
    <source>
        <dbReference type="ARBA" id="ARBA00008816"/>
    </source>
</evidence>
<evidence type="ECO:0000313" key="9">
    <source>
        <dbReference type="Proteomes" id="UP000187455"/>
    </source>
</evidence>
<keyword evidence="5 6" id="KW-0472">Membrane</keyword>